<name>A0A383ASV9_9ZZZZ</name>
<accession>A0A383ASV9</accession>
<gene>
    <name evidence="1" type="ORF">METZ01_LOCUS463545</name>
</gene>
<dbReference type="EMBL" id="UINC01194551">
    <property type="protein sequence ID" value="SVE10691.1"/>
    <property type="molecule type" value="Genomic_DNA"/>
</dbReference>
<evidence type="ECO:0000313" key="1">
    <source>
        <dbReference type="EMBL" id="SVE10691.1"/>
    </source>
</evidence>
<sequence length="163" mass="18452">MTIYSLVKNRAGYFLRAKGSKLEFTSLAGDHCMWSQKGDFLTNAGNGIEISYRPGDKIQGHDTDLSPGSSQRPSEHLTELRRNGMTVVNGLIDPDAIARIKQQYAQRRARLHTDETPYDGFFWMGGGLHWCADLVRAVSHPIALWIMQEFMQTSDIHFCHEPI</sequence>
<reference evidence="1" key="1">
    <citation type="submission" date="2018-05" db="EMBL/GenBank/DDBJ databases">
        <authorList>
            <person name="Lanie J.A."/>
            <person name="Ng W.-L."/>
            <person name="Kazmierczak K.M."/>
            <person name="Andrzejewski T.M."/>
            <person name="Davidsen T.M."/>
            <person name="Wayne K.J."/>
            <person name="Tettelin H."/>
            <person name="Glass J.I."/>
            <person name="Rusch D."/>
            <person name="Podicherti R."/>
            <person name="Tsui H.-C.T."/>
            <person name="Winkler M.E."/>
        </authorList>
    </citation>
    <scope>NUCLEOTIDE SEQUENCE</scope>
</reference>
<organism evidence="1">
    <name type="scientific">marine metagenome</name>
    <dbReference type="NCBI Taxonomy" id="408172"/>
    <lineage>
        <taxon>unclassified sequences</taxon>
        <taxon>metagenomes</taxon>
        <taxon>ecological metagenomes</taxon>
    </lineage>
</organism>
<proteinExistence type="predicted"/>
<feature type="non-terminal residue" evidence="1">
    <location>
        <position position="163"/>
    </location>
</feature>
<dbReference type="SUPFAM" id="SSF51197">
    <property type="entry name" value="Clavaminate synthase-like"/>
    <property type="match status" value="1"/>
</dbReference>
<dbReference type="Gene3D" id="2.60.120.620">
    <property type="entry name" value="q2cbj1_9rhob like domain"/>
    <property type="match status" value="1"/>
</dbReference>
<protein>
    <submittedName>
        <fullName evidence="1">Uncharacterized protein</fullName>
    </submittedName>
</protein>
<dbReference type="AlphaFoldDB" id="A0A383ASV9"/>